<sequence>MRRVTIAALIVAIVFVGSMAFTESPYGLISPSKAIKVVKKSVPGDYSKLKLKAKLIKKPPRYISGFNVKGKIVRLRIKRPVYHVLVYDWNPSSPTYKMVIGEAWVDAVSGRFLCGAG</sequence>
<dbReference type="Proteomes" id="UP000256864">
    <property type="component" value="Unassembled WGS sequence"/>
</dbReference>
<evidence type="ECO:0000313" key="2">
    <source>
        <dbReference type="Proteomes" id="UP000256864"/>
    </source>
</evidence>
<proteinExistence type="predicted"/>
<keyword evidence="2" id="KW-1185">Reference proteome</keyword>
<comment type="caution">
    <text evidence="1">The sequence shown here is derived from an EMBL/GenBank/DDBJ whole genome shotgun (WGS) entry which is preliminary data.</text>
</comment>
<dbReference type="RefSeq" id="WP_147299756.1">
    <property type="nucleotide sequence ID" value="NZ_QREL01000001.1"/>
</dbReference>
<dbReference type="AlphaFoldDB" id="A0A371NCU5"/>
<accession>A0A371NCU5</accession>
<name>A0A371NCU5_9EURY</name>
<evidence type="ECO:0000313" key="1">
    <source>
        <dbReference type="EMBL" id="REE28292.1"/>
    </source>
</evidence>
<gene>
    <name evidence="1" type="ORF">C7452_0293</name>
</gene>
<reference evidence="1 2" key="1">
    <citation type="submission" date="2018-07" db="EMBL/GenBank/DDBJ databases">
        <title>Genomic Encyclopedia of Type Strains, Phase IV (KMG-IV): sequencing the most valuable type-strain genomes for metagenomic binning, comparative biology and taxonomic classification.</title>
        <authorList>
            <person name="Goeker M."/>
        </authorList>
    </citation>
    <scope>NUCLEOTIDE SEQUENCE [LARGE SCALE GENOMIC DNA]</scope>
    <source>
        <strain evidence="1 2">DSM 7466</strain>
    </source>
</reference>
<protein>
    <submittedName>
        <fullName evidence="1">Uncharacterized protein</fullName>
    </submittedName>
</protein>
<dbReference type="EMBL" id="QREL01000001">
    <property type="protein sequence ID" value="REE28292.1"/>
    <property type="molecule type" value="Genomic_DNA"/>
</dbReference>
<organism evidence="1 2">
    <name type="scientific">Methanothermobacter defluvii</name>
    <dbReference type="NCBI Taxonomy" id="49339"/>
    <lineage>
        <taxon>Archaea</taxon>
        <taxon>Methanobacteriati</taxon>
        <taxon>Methanobacteriota</taxon>
        <taxon>Methanomada group</taxon>
        <taxon>Methanobacteria</taxon>
        <taxon>Methanobacteriales</taxon>
        <taxon>Methanobacteriaceae</taxon>
        <taxon>Methanothermobacter</taxon>
    </lineage>
</organism>